<dbReference type="EC" id="2.7.13.3" evidence="2"/>
<evidence type="ECO:0000259" key="9">
    <source>
        <dbReference type="SMART" id="SM00387"/>
    </source>
</evidence>
<dbReference type="PANTHER" id="PTHR24421:SF10">
    <property type="entry name" value="NITRATE_NITRITE SENSOR PROTEIN NARQ"/>
    <property type="match status" value="1"/>
</dbReference>
<comment type="caution">
    <text evidence="10">The sequence shown here is derived from an EMBL/GenBank/DDBJ whole genome shotgun (WGS) entry which is preliminary data.</text>
</comment>
<dbReference type="InterPro" id="IPR050482">
    <property type="entry name" value="Sensor_HK_TwoCompSys"/>
</dbReference>
<organism evidence="10 11">
    <name type="scientific">Kineosporia corallincola</name>
    <dbReference type="NCBI Taxonomy" id="2835133"/>
    <lineage>
        <taxon>Bacteria</taxon>
        <taxon>Bacillati</taxon>
        <taxon>Actinomycetota</taxon>
        <taxon>Actinomycetes</taxon>
        <taxon>Kineosporiales</taxon>
        <taxon>Kineosporiaceae</taxon>
        <taxon>Kineosporia</taxon>
    </lineage>
</organism>
<evidence type="ECO:0000256" key="8">
    <source>
        <dbReference type="ARBA" id="ARBA00023012"/>
    </source>
</evidence>
<keyword evidence="6" id="KW-0418">Kinase</keyword>
<evidence type="ECO:0000256" key="7">
    <source>
        <dbReference type="ARBA" id="ARBA00022840"/>
    </source>
</evidence>
<evidence type="ECO:0000256" key="5">
    <source>
        <dbReference type="ARBA" id="ARBA00022741"/>
    </source>
</evidence>
<keyword evidence="7" id="KW-0067">ATP-binding</keyword>
<dbReference type="CDD" id="cd16917">
    <property type="entry name" value="HATPase_UhpB-NarQ-NarX-like"/>
    <property type="match status" value="1"/>
</dbReference>
<keyword evidence="4" id="KW-0808">Transferase</keyword>
<dbReference type="SMART" id="SM00387">
    <property type="entry name" value="HATPase_c"/>
    <property type="match status" value="1"/>
</dbReference>
<dbReference type="Pfam" id="PF07730">
    <property type="entry name" value="HisKA_3"/>
    <property type="match status" value="1"/>
</dbReference>
<evidence type="ECO:0000313" key="10">
    <source>
        <dbReference type="EMBL" id="MBT0769827.1"/>
    </source>
</evidence>
<dbReference type="EMBL" id="JAHBAY010000005">
    <property type="protein sequence ID" value="MBT0769827.1"/>
    <property type="molecule type" value="Genomic_DNA"/>
</dbReference>
<dbReference type="Proteomes" id="UP001197247">
    <property type="component" value="Unassembled WGS sequence"/>
</dbReference>
<sequence>MTALPEGRGGVLKAIARLAPGPDLLRLTEVCRHLHSALGVARVRLTLSDGREFSWPGPQAPSASQGPKAGYRVPVTACTTTMGVLSVERHGRLTRRHRRLLADAAGVLGPVLHNTMINAELQRSLESARGHAERVAATRRRALGERDAEREAIERNLHDGAQHHLVALGMMLGLLELQVVQGNPAGVQSQLQRLRAGLALTEKSLLTVAAGDGQLLGDAGVAAALEAEFRDAGAQVNLDASQWCPERRYESIVEQAVYFICLEAVNNARKHAAGAPVWVRLAEGPAGLSFCVADAGPGIPPGALETSTGVANMRRRVLAVGGRLQVRTAPGGGTTVLGFIPR</sequence>
<evidence type="ECO:0000313" key="11">
    <source>
        <dbReference type="Proteomes" id="UP001197247"/>
    </source>
</evidence>
<comment type="catalytic activity">
    <reaction evidence="1">
        <text>ATP + protein L-histidine = ADP + protein N-phospho-L-histidine.</text>
        <dbReference type="EC" id="2.7.13.3"/>
    </reaction>
</comment>
<dbReference type="Pfam" id="PF02518">
    <property type="entry name" value="HATPase_c"/>
    <property type="match status" value="1"/>
</dbReference>
<dbReference type="Gene3D" id="1.20.5.1930">
    <property type="match status" value="1"/>
</dbReference>
<gene>
    <name evidence="10" type="ORF">KIH74_12895</name>
</gene>
<evidence type="ECO:0000256" key="3">
    <source>
        <dbReference type="ARBA" id="ARBA00022553"/>
    </source>
</evidence>
<protein>
    <recommendedName>
        <fullName evidence="2">histidine kinase</fullName>
        <ecNumber evidence="2">2.7.13.3</ecNumber>
    </recommendedName>
</protein>
<dbReference type="InterPro" id="IPR036890">
    <property type="entry name" value="HATPase_C_sf"/>
</dbReference>
<name>A0ABS5TFH1_9ACTN</name>
<dbReference type="RefSeq" id="WP_214156130.1">
    <property type="nucleotide sequence ID" value="NZ_JAHBAY010000005.1"/>
</dbReference>
<feature type="domain" description="Histidine kinase/HSP90-like ATPase" evidence="9">
    <location>
        <begin position="252"/>
        <end position="342"/>
    </location>
</feature>
<keyword evidence="11" id="KW-1185">Reference proteome</keyword>
<dbReference type="InterPro" id="IPR011712">
    <property type="entry name" value="Sig_transdc_His_kin_sub3_dim/P"/>
</dbReference>
<keyword evidence="3" id="KW-0597">Phosphoprotein</keyword>
<dbReference type="SUPFAM" id="SSF55874">
    <property type="entry name" value="ATPase domain of HSP90 chaperone/DNA topoisomerase II/histidine kinase"/>
    <property type="match status" value="1"/>
</dbReference>
<keyword evidence="5" id="KW-0547">Nucleotide-binding</keyword>
<dbReference type="PANTHER" id="PTHR24421">
    <property type="entry name" value="NITRATE/NITRITE SENSOR PROTEIN NARX-RELATED"/>
    <property type="match status" value="1"/>
</dbReference>
<keyword evidence="8" id="KW-0902">Two-component regulatory system</keyword>
<evidence type="ECO:0000256" key="6">
    <source>
        <dbReference type="ARBA" id="ARBA00022777"/>
    </source>
</evidence>
<proteinExistence type="predicted"/>
<accession>A0ABS5TFH1</accession>
<dbReference type="Gene3D" id="3.30.565.10">
    <property type="entry name" value="Histidine kinase-like ATPase, C-terminal domain"/>
    <property type="match status" value="1"/>
</dbReference>
<evidence type="ECO:0000256" key="4">
    <source>
        <dbReference type="ARBA" id="ARBA00022679"/>
    </source>
</evidence>
<evidence type="ECO:0000256" key="1">
    <source>
        <dbReference type="ARBA" id="ARBA00000085"/>
    </source>
</evidence>
<dbReference type="InterPro" id="IPR003594">
    <property type="entry name" value="HATPase_dom"/>
</dbReference>
<reference evidence="10 11" key="1">
    <citation type="submission" date="2021-05" db="EMBL/GenBank/DDBJ databases">
        <title>Kineosporia and Streptomyces sp. nov. two new marine actinobacteria isolated from Coral.</title>
        <authorList>
            <person name="Buangrab K."/>
            <person name="Sutthacheep M."/>
            <person name="Yeemin T."/>
            <person name="Harunari E."/>
            <person name="Igarashi Y."/>
            <person name="Kanchanasin P."/>
            <person name="Tanasupawat S."/>
            <person name="Phongsopitanun W."/>
        </authorList>
    </citation>
    <scope>NUCLEOTIDE SEQUENCE [LARGE SCALE GENOMIC DNA]</scope>
    <source>
        <strain evidence="10 11">J2-2</strain>
    </source>
</reference>
<evidence type="ECO:0000256" key="2">
    <source>
        <dbReference type="ARBA" id="ARBA00012438"/>
    </source>
</evidence>